<dbReference type="SUPFAM" id="SSF111369">
    <property type="entry name" value="HlyD-like secretion proteins"/>
    <property type="match status" value="1"/>
</dbReference>
<dbReference type="Gene3D" id="2.40.30.170">
    <property type="match status" value="1"/>
</dbReference>
<dbReference type="GO" id="GO:0015562">
    <property type="term" value="F:efflux transmembrane transporter activity"/>
    <property type="evidence" value="ECO:0007669"/>
    <property type="project" value="TreeGrafter"/>
</dbReference>
<evidence type="ECO:0000256" key="2">
    <source>
        <dbReference type="ARBA" id="ARBA00009477"/>
    </source>
</evidence>
<dbReference type="Pfam" id="PF25990">
    <property type="entry name" value="Beta-barrel_YknX"/>
    <property type="match status" value="1"/>
</dbReference>
<dbReference type="PANTHER" id="PTHR30469:SF15">
    <property type="entry name" value="HLYD FAMILY OF SECRETION PROTEINS"/>
    <property type="match status" value="1"/>
</dbReference>
<evidence type="ECO:0000313" key="8">
    <source>
        <dbReference type="Proteomes" id="UP000295008"/>
    </source>
</evidence>
<proteinExistence type="inferred from homology"/>
<dbReference type="RefSeq" id="WP_165907685.1">
    <property type="nucleotide sequence ID" value="NZ_SLUN01000001.1"/>
</dbReference>
<sequence length="352" mass="38114">MRKRLIGIIGILLVLGGIGYVLAANRARMAARSESFELTAYPVAVVPVVRRDLAVPLTQIGEIAARKDVAVISETQGKVTAVYVDIGSKVAAGSLLAKVDDELPRANFLTAQTSYEKARKDLERLESLYRQEIIALSELEAGRLGLRSAEAQYTSARRQYRNAGITSPIAGQISAKAIEVGTMVAAGMAVANVVDISQLKVKLNLAEADVFQVKPGDPVTIRTDVYPERVYSGQVATVSAKGDEAHTYPVEIRFQNDPQYPLKAGMFGRVTFRTQAARDSLVIPREALAGSVKDPQVYVVAGRVARLRRIVIGKEAGSYLAVLQGLREGERVVVNGQNNLTDNVRVTLVQSR</sequence>
<dbReference type="InterPro" id="IPR058627">
    <property type="entry name" value="MdtA-like_C"/>
</dbReference>
<dbReference type="InterPro" id="IPR058625">
    <property type="entry name" value="MdtA-like_BSH"/>
</dbReference>
<dbReference type="NCBIfam" id="TIGR01730">
    <property type="entry name" value="RND_mfp"/>
    <property type="match status" value="1"/>
</dbReference>
<comment type="subcellular location">
    <subcellularLocation>
        <location evidence="1">Cell envelope</location>
    </subcellularLocation>
</comment>
<dbReference type="GO" id="GO:1990281">
    <property type="term" value="C:efflux pump complex"/>
    <property type="evidence" value="ECO:0007669"/>
    <property type="project" value="TreeGrafter"/>
</dbReference>
<organism evidence="7 8">
    <name type="scientific">Hydrogenispora ethanolica</name>
    <dbReference type="NCBI Taxonomy" id="1082276"/>
    <lineage>
        <taxon>Bacteria</taxon>
        <taxon>Bacillati</taxon>
        <taxon>Bacillota</taxon>
        <taxon>Hydrogenispora</taxon>
    </lineage>
</organism>
<name>A0A4R1SC19_HYDET</name>
<dbReference type="Gene3D" id="1.10.287.470">
    <property type="entry name" value="Helix hairpin bin"/>
    <property type="match status" value="1"/>
</dbReference>
<evidence type="ECO:0000313" key="7">
    <source>
        <dbReference type="EMBL" id="TCL76844.1"/>
    </source>
</evidence>
<keyword evidence="3" id="KW-0813">Transport</keyword>
<reference evidence="7 8" key="1">
    <citation type="submission" date="2019-03" db="EMBL/GenBank/DDBJ databases">
        <title>Genomic Encyclopedia of Type Strains, Phase IV (KMG-IV): sequencing the most valuable type-strain genomes for metagenomic binning, comparative biology and taxonomic classification.</title>
        <authorList>
            <person name="Goeker M."/>
        </authorList>
    </citation>
    <scope>NUCLEOTIDE SEQUENCE [LARGE SCALE GENOMIC DNA]</scope>
    <source>
        <strain evidence="7 8">LX-B</strain>
    </source>
</reference>
<dbReference type="Proteomes" id="UP000295008">
    <property type="component" value="Unassembled WGS sequence"/>
</dbReference>
<dbReference type="EMBL" id="SLUN01000001">
    <property type="protein sequence ID" value="TCL76844.1"/>
    <property type="molecule type" value="Genomic_DNA"/>
</dbReference>
<feature type="domain" description="Multidrug resistance protein MdtA-like barrel-sandwich hybrid" evidence="4">
    <location>
        <begin position="69"/>
        <end position="195"/>
    </location>
</feature>
<comment type="caution">
    <text evidence="7">The sequence shown here is derived from an EMBL/GenBank/DDBJ whole genome shotgun (WGS) entry which is preliminary data.</text>
</comment>
<evidence type="ECO:0000256" key="3">
    <source>
        <dbReference type="ARBA" id="ARBA00022448"/>
    </source>
</evidence>
<dbReference type="AlphaFoldDB" id="A0A4R1SC19"/>
<dbReference type="Gene3D" id="2.40.50.100">
    <property type="match status" value="1"/>
</dbReference>
<keyword evidence="8" id="KW-1185">Reference proteome</keyword>
<evidence type="ECO:0000256" key="1">
    <source>
        <dbReference type="ARBA" id="ARBA00004196"/>
    </source>
</evidence>
<dbReference type="Pfam" id="PF25917">
    <property type="entry name" value="BSH_RND"/>
    <property type="match status" value="1"/>
</dbReference>
<gene>
    <name evidence="7" type="ORF">EDC14_1001127</name>
</gene>
<evidence type="ECO:0000259" key="5">
    <source>
        <dbReference type="Pfam" id="PF25967"/>
    </source>
</evidence>
<feature type="domain" description="Multidrug resistance protein MdtA-like C-terminal permuted SH3" evidence="5">
    <location>
        <begin position="280"/>
        <end position="336"/>
    </location>
</feature>
<dbReference type="Pfam" id="PF25967">
    <property type="entry name" value="RND-MFP_C"/>
    <property type="match status" value="1"/>
</dbReference>
<dbReference type="Gene3D" id="2.40.420.20">
    <property type="match status" value="1"/>
</dbReference>
<comment type="similarity">
    <text evidence="2">Belongs to the membrane fusion protein (MFP) (TC 8.A.1) family.</text>
</comment>
<evidence type="ECO:0000259" key="4">
    <source>
        <dbReference type="Pfam" id="PF25917"/>
    </source>
</evidence>
<evidence type="ECO:0000259" key="6">
    <source>
        <dbReference type="Pfam" id="PF25990"/>
    </source>
</evidence>
<dbReference type="InterPro" id="IPR058636">
    <property type="entry name" value="Beta-barrel_YknX"/>
</dbReference>
<dbReference type="InterPro" id="IPR006143">
    <property type="entry name" value="RND_pump_MFP"/>
</dbReference>
<feature type="domain" description="YknX-like beta-barrel" evidence="6">
    <location>
        <begin position="199"/>
        <end position="265"/>
    </location>
</feature>
<protein>
    <submittedName>
        <fullName evidence="7">RND family efflux transporter MFP subunit</fullName>
    </submittedName>
</protein>
<dbReference type="PANTHER" id="PTHR30469">
    <property type="entry name" value="MULTIDRUG RESISTANCE PROTEIN MDTA"/>
    <property type="match status" value="1"/>
</dbReference>
<accession>A0A4R1SC19</accession>